<dbReference type="OMA" id="HAYFAES"/>
<comment type="caution">
    <text evidence="8">The sequence shown here is derived from an EMBL/GenBank/DDBJ whole genome shotgun (WGS) entry which is preliminary data.</text>
</comment>
<name>X6NW73_RETFI</name>
<dbReference type="InterPro" id="IPR011009">
    <property type="entry name" value="Kinase-like_dom_sf"/>
</dbReference>
<evidence type="ECO:0000313" key="9">
    <source>
        <dbReference type="Proteomes" id="UP000023152"/>
    </source>
</evidence>
<dbReference type="GO" id="GO:0005634">
    <property type="term" value="C:nucleus"/>
    <property type="evidence" value="ECO:0007669"/>
    <property type="project" value="TreeGrafter"/>
</dbReference>
<dbReference type="OrthoDB" id="647at2759"/>
<keyword evidence="8" id="KW-0131">Cell cycle</keyword>
<evidence type="ECO:0000256" key="6">
    <source>
        <dbReference type="ARBA" id="ARBA00042858"/>
    </source>
</evidence>
<protein>
    <recommendedName>
        <fullName evidence="4">Cyclin-dependent kinase 2 homolog</fullName>
    </recommendedName>
    <alternativeName>
        <fullName evidence="5">Cell division control protein 2 homolog</fullName>
    </alternativeName>
    <alternativeName>
        <fullName evidence="6">cdc2-related kinase 2</fullName>
    </alternativeName>
</protein>
<dbReference type="EMBL" id="ASPP01005660">
    <property type="protein sequence ID" value="ETO30133.1"/>
    <property type="molecule type" value="Genomic_DNA"/>
</dbReference>
<reference evidence="8 9" key="1">
    <citation type="journal article" date="2013" name="Curr. Biol.">
        <title>The Genome of the Foraminiferan Reticulomyxa filosa.</title>
        <authorList>
            <person name="Glockner G."/>
            <person name="Hulsmann N."/>
            <person name="Schleicher M."/>
            <person name="Noegel A.A."/>
            <person name="Eichinger L."/>
            <person name="Gallinger C."/>
            <person name="Pawlowski J."/>
            <person name="Sierra R."/>
            <person name="Euteneuer U."/>
            <person name="Pillet L."/>
            <person name="Moustafa A."/>
            <person name="Platzer M."/>
            <person name="Groth M."/>
            <person name="Szafranski K."/>
            <person name="Schliwa M."/>
        </authorList>
    </citation>
    <scope>NUCLEOTIDE SEQUENCE [LARGE SCALE GENOMIC DNA]</scope>
</reference>
<proteinExistence type="predicted"/>
<keyword evidence="1" id="KW-0547">Nucleotide-binding</keyword>
<dbReference type="PANTHER" id="PTHR24056">
    <property type="entry name" value="CELL DIVISION PROTEIN KINASE"/>
    <property type="match status" value="1"/>
</dbReference>
<dbReference type="SMART" id="SM00220">
    <property type="entry name" value="S_TKc"/>
    <property type="match status" value="1"/>
</dbReference>
<comment type="subunit">
    <text evidence="3">May form a complex composed of at least the catalytic subunit CRK2 and a cyclin.</text>
</comment>
<dbReference type="InterPro" id="IPR050108">
    <property type="entry name" value="CDK"/>
</dbReference>
<dbReference type="InterPro" id="IPR000719">
    <property type="entry name" value="Prot_kinase_dom"/>
</dbReference>
<evidence type="ECO:0000259" key="7">
    <source>
        <dbReference type="PROSITE" id="PS50011"/>
    </source>
</evidence>
<keyword evidence="8" id="KW-0132">Cell division</keyword>
<feature type="domain" description="Protein kinase" evidence="7">
    <location>
        <begin position="1"/>
        <end position="130"/>
    </location>
</feature>
<keyword evidence="8" id="KW-0808">Transferase</keyword>
<dbReference type="Proteomes" id="UP000023152">
    <property type="component" value="Unassembled WGS sequence"/>
</dbReference>
<evidence type="ECO:0000313" key="8">
    <source>
        <dbReference type="EMBL" id="ETO30133.1"/>
    </source>
</evidence>
<keyword evidence="2" id="KW-0067">ATP-binding</keyword>
<dbReference type="GO" id="GO:0004674">
    <property type="term" value="F:protein serine/threonine kinase activity"/>
    <property type="evidence" value="ECO:0007669"/>
    <property type="project" value="TreeGrafter"/>
</dbReference>
<evidence type="ECO:0000256" key="3">
    <source>
        <dbReference type="ARBA" id="ARBA00038543"/>
    </source>
</evidence>
<dbReference type="GO" id="GO:0007346">
    <property type="term" value="P:regulation of mitotic cell cycle"/>
    <property type="evidence" value="ECO:0007669"/>
    <property type="project" value="TreeGrafter"/>
</dbReference>
<evidence type="ECO:0000256" key="2">
    <source>
        <dbReference type="ARBA" id="ARBA00022840"/>
    </source>
</evidence>
<evidence type="ECO:0000256" key="5">
    <source>
        <dbReference type="ARBA" id="ARBA00041902"/>
    </source>
</evidence>
<dbReference type="AlphaFoldDB" id="X6NW73"/>
<dbReference type="Gene3D" id="1.10.510.10">
    <property type="entry name" value="Transferase(Phosphotransferase) domain 1"/>
    <property type="match status" value="1"/>
</dbReference>
<gene>
    <name evidence="8" type="ORF">RFI_06985</name>
</gene>
<evidence type="ECO:0000256" key="4">
    <source>
        <dbReference type="ARBA" id="ARBA00039612"/>
    </source>
</evidence>
<keyword evidence="8" id="KW-0418">Kinase</keyword>
<dbReference type="SUPFAM" id="SSF56112">
    <property type="entry name" value="Protein kinase-like (PK-like)"/>
    <property type="match status" value="1"/>
</dbReference>
<sequence>MCLTCERYRAPELLFGVEKYHTAVDMWSVGCIFAELLLHHPLMPGKTELEQVQMIYELLGTPNDHIWPGFSRLPLVKNSTYKDVQKHKFNEIENIFNAYKPSCLDLMKRFLAYDPAKRISAGDAIKHPYFKETPLAVARELMPTFPPKCKYKQPMQKPITCIMSFQAFSFLKDICKNCTHSLLKLYFFKTYFAIRIY</sequence>
<dbReference type="PANTHER" id="PTHR24056:SF508">
    <property type="entry name" value="CYCLIN-DEPENDENT KINASE 10"/>
    <property type="match status" value="1"/>
</dbReference>
<dbReference type="Pfam" id="PF00069">
    <property type="entry name" value="Pkinase"/>
    <property type="match status" value="1"/>
</dbReference>
<dbReference type="GO" id="GO:0005524">
    <property type="term" value="F:ATP binding"/>
    <property type="evidence" value="ECO:0007669"/>
    <property type="project" value="UniProtKB-KW"/>
</dbReference>
<dbReference type="GO" id="GO:0051301">
    <property type="term" value="P:cell division"/>
    <property type="evidence" value="ECO:0007669"/>
    <property type="project" value="UniProtKB-KW"/>
</dbReference>
<keyword evidence="9" id="KW-1185">Reference proteome</keyword>
<accession>X6NW73</accession>
<organism evidence="8 9">
    <name type="scientific">Reticulomyxa filosa</name>
    <dbReference type="NCBI Taxonomy" id="46433"/>
    <lineage>
        <taxon>Eukaryota</taxon>
        <taxon>Sar</taxon>
        <taxon>Rhizaria</taxon>
        <taxon>Retaria</taxon>
        <taxon>Foraminifera</taxon>
        <taxon>Monothalamids</taxon>
        <taxon>Reticulomyxidae</taxon>
        <taxon>Reticulomyxa</taxon>
    </lineage>
</organism>
<dbReference type="PROSITE" id="PS50011">
    <property type="entry name" value="PROTEIN_KINASE_DOM"/>
    <property type="match status" value="1"/>
</dbReference>
<evidence type="ECO:0000256" key="1">
    <source>
        <dbReference type="ARBA" id="ARBA00022741"/>
    </source>
</evidence>